<accession>A0A506V3S3</accession>
<proteinExistence type="predicted"/>
<comment type="caution">
    <text evidence="2">The sequence shown here is derived from an EMBL/GenBank/DDBJ whole genome shotgun (WGS) entry which is preliminary data.</text>
</comment>
<dbReference type="Proteomes" id="UP000319523">
    <property type="component" value="Unassembled WGS sequence"/>
</dbReference>
<organism evidence="2 3">
    <name type="scientific">Mixta tenebrionis</name>
    <dbReference type="NCBI Taxonomy" id="2562439"/>
    <lineage>
        <taxon>Bacteria</taxon>
        <taxon>Pseudomonadati</taxon>
        <taxon>Pseudomonadota</taxon>
        <taxon>Gammaproteobacteria</taxon>
        <taxon>Enterobacterales</taxon>
        <taxon>Erwiniaceae</taxon>
        <taxon>Mixta</taxon>
    </lineage>
</organism>
<keyword evidence="3" id="KW-1185">Reference proteome</keyword>
<feature type="region of interest" description="Disordered" evidence="1">
    <location>
        <begin position="1"/>
        <end position="41"/>
    </location>
</feature>
<dbReference type="EMBL" id="VHQI01000013">
    <property type="protein sequence ID" value="TPW40534.1"/>
    <property type="molecule type" value="Genomic_DNA"/>
</dbReference>
<name>A0A506V3S3_9GAMM</name>
<sequence>MYRREAVRVSFSAAEKGKKLPQRKQDGSESRKRRGRERNYPLMSFQDSIRRAFDCASRSAFDMNGNGKARLLTGKPLFIVE</sequence>
<gene>
    <name evidence="2" type="ORF">FKM52_18015</name>
</gene>
<protein>
    <submittedName>
        <fullName evidence="2">Uncharacterized protein</fullName>
    </submittedName>
</protein>
<dbReference type="AlphaFoldDB" id="A0A506V3S3"/>
<evidence type="ECO:0000256" key="1">
    <source>
        <dbReference type="SAM" id="MobiDB-lite"/>
    </source>
</evidence>
<feature type="compositionally biased region" description="Basic and acidic residues" evidence="1">
    <location>
        <begin position="15"/>
        <end position="30"/>
    </location>
</feature>
<dbReference type="RefSeq" id="WP_141177541.1">
    <property type="nucleotide sequence ID" value="NZ_JBHUFX010000001.1"/>
</dbReference>
<evidence type="ECO:0000313" key="2">
    <source>
        <dbReference type="EMBL" id="TPW40534.1"/>
    </source>
</evidence>
<reference evidence="2 3" key="1">
    <citation type="submission" date="2019-06" db="EMBL/GenBank/DDBJ databases">
        <authorList>
            <person name="Yang Y."/>
        </authorList>
    </citation>
    <scope>NUCLEOTIDE SEQUENCE [LARGE SCALE GENOMIC DNA]</scope>
    <source>
        <strain evidence="2 3">BIT-26</strain>
    </source>
</reference>
<evidence type="ECO:0000313" key="3">
    <source>
        <dbReference type="Proteomes" id="UP000319523"/>
    </source>
</evidence>